<feature type="region of interest" description="Disordered" evidence="1">
    <location>
        <begin position="226"/>
        <end position="286"/>
    </location>
</feature>
<dbReference type="Pfam" id="PF00169">
    <property type="entry name" value="PH"/>
    <property type="match status" value="1"/>
</dbReference>
<feature type="compositionally biased region" description="Basic and acidic residues" evidence="1">
    <location>
        <begin position="257"/>
        <end position="272"/>
    </location>
</feature>
<dbReference type="RefSeq" id="XP_005841719.1">
    <property type="nucleotide sequence ID" value="XM_005841662.1"/>
</dbReference>
<name>L1K2D0_GUITC</name>
<dbReference type="PaxDb" id="55529-EKX54739"/>
<reference evidence="5" key="2">
    <citation type="submission" date="2012-11" db="EMBL/GenBank/DDBJ databases">
        <authorList>
            <person name="Kuo A."/>
            <person name="Curtis B.A."/>
            <person name="Tanifuji G."/>
            <person name="Burki F."/>
            <person name="Gruber A."/>
            <person name="Irimia M."/>
            <person name="Maruyama S."/>
            <person name="Arias M.C."/>
            <person name="Ball S.G."/>
            <person name="Gile G.H."/>
            <person name="Hirakawa Y."/>
            <person name="Hopkins J.F."/>
            <person name="Rensing S.A."/>
            <person name="Schmutz J."/>
            <person name="Symeonidi A."/>
            <person name="Elias M."/>
            <person name="Eveleigh R.J."/>
            <person name="Herman E.K."/>
            <person name="Klute M.J."/>
            <person name="Nakayama T."/>
            <person name="Obornik M."/>
            <person name="Reyes-Prieto A."/>
            <person name="Armbrust E.V."/>
            <person name="Aves S.J."/>
            <person name="Beiko R.G."/>
            <person name="Coutinho P."/>
            <person name="Dacks J.B."/>
            <person name="Durnford D.G."/>
            <person name="Fast N.M."/>
            <person name="Green B.R."/>
            <person name="Grisdale C."/>
            <person name="Hempe F."/>
            <person name="Henrissat B."/>
            <person name="Hoppner M.P."/>
            <person name="Ishida K.-I."/>
            <person name="Kim E."/>
            <person name="Koreny L."/>
            <person name="Kroth P.G."/>
            <person name="Liu Y."/>
            <person name="Malik S.-B."/>
            <person name="Maier U.G."/>
            <person name="McRose D."/>
            <person name="Mock T."/>
            <person name="Neilson J.A."/>
            <person name="Onodera N.T."/>
            <person name="Poole A.M."/>
            <person name="Pritham E.J."/>
            <person name="Richards T.A."/>
            <person name="Rocap G."/>
            <person name="Roy S.W."/>
            <person name="Sarai C."/>
            <person name="Schaack S."/>
            <person name="Shirato S."/>
            <person name="Slamovits C.H."/>
            <person name="Spencer D.F."/>
            <person name="Suzuki S."/>
            <person name="Worden A.Z."/>
            <person name="Zauner S."/>
            <person name="Barry K."/>
            <person name="Bell C."/>
            <person name="Bharti A.K."/>
            <person name="Crow J.A."/>
            <person name="Grimwood J."/>
            <person name="Kramer R."/>
            <person name="Lindquist E."/>
            <person name="Lucas S."/>
            <person name="Salamov A."/>
            <person name="McFadden G.I."/>
            <person name="Lane C.E."/>
            <person name="Keeling P.J."/>
            <person name="Gray M.W."/>
            <person name="Grigoriev I.V."/>
            <person name="Archibald J.M."/>
        </authorList>
    </citation>
    <scope>NUCLEOTIDE SEQUENCE</scope>
    <source>
        <strain evidence="5">CCMP2712</strain>
    </source>
</reference>
<evidence type="ECO:0000259" key="2">
    <source>
        <dbReference type="PROSITE" id="PS50003"/>
    </source>
</evidence>
<dbReference type="SUPFAM" id="SSF50729">
    <property type="entry name" value="PH domain-like"/>
    <property type="match status" value="1"/>
</dbReference>
<dbReference type="Proteomes" id="UP000011087">
    <property type="component" value="Unassembled WGS sequence"/>
</dbReference>
<dbReference type="EMBL" id="JH992966">
    <property type="protein sequence ID" value="EKX54739.1"/>
    <property type="molecule type" value="Genomic_DNA"/>
</dbReference>
<feature type="compositionally biased region" description="Low complexity" evidence="1">
    <location>
        <begin position="179"/>
        <end position="196"/>
    </location>
</feature>
<dbReference type="KEGG" id="gtt:GUITHDRAFT_149844"/>
<reference evidence="4" key="3">
    <citation type="submission" date="2015-06" db="UniProtKB">
        <authorList>
            <consortium name="EnsemblProtists"/>
        </authorList>
    </citation>
    <scope>IDENTIFICATION</scope>
</reference>
<dbReference type="EnsemblProtists" id="EKX54739">
    <property type="protein sequence ID" value="EKX54739"/>
    <property type="gene ID" value="GUITHDRAFT_149844"/>
</dbReference>
<dbReference type="GeneID" id="17311774"/>
<protein>
    <recommendedName>
        <fullName evidence="2">PH domain-containing protein</fullName>
    </recommendedName>
</protein>
<dbReference type="Gene3D" id="2.30.29.30">
    <property type="entry name" value="Pleckstrin-homology domain (PH domain)/Phosphotyrosine-binding domain (PTB)"/>
    <property type="match status" value="1"/>
</dbReference>
<gene>
    <name evidence="3" type="ORF">GUITHDRAFT_149844</name>
</gene>
<evidence type="ECO:0000313" key="3">
    <source>
        <dbReference type="EMBL" id="EKX54739.1"/>
    </source>
</evidence>
<feature type="region of interest" description="Disordered" evidence="1">
    <location>
        <begin position="144"/>
        <end position="214"/>
    </location>
</feature>
<evidence type="ECO:0000256" key="1">
    <source>
        <dbReference type="SAM" id="MobiDB-lite"/>
    </source>
</evidence>
<dbReference type="AlphaFoldDB" id="L1K2D0"/>
<dbReference type="HOGENOM" id="CLU_974689_0_0_1"/>
<keyword evidence="5" id="KW-1185">Reference proteome</keyword>
<accession>L1K2D0</accession>
<dbReference type="SMART" id="SM00233">
    <property type="entry name" value="PH"/>
    <property type="match status" value="1"/>
</dbReference>
<proteinExistence type="predicted"/>
<organism evidence="3">
    <name type="scientific">Guillardia theta (strain CCMP2712)</name>
    <name type="common">Cryptophyte</name>
    <dbReference type="NCBI Taxonomy" id="905079"/>
    <lineage>
        <taxon>Eukaryota</taxon>
        <taxon>Cryptophyceae</taxon>
        <taxon>Pyrenomonadales</taxon>
        <taxon>Geminigeraceae</taxon>
        <taxon>Guillardia</taxon>
    </lineage>
</organism>
<sequence length="286" mass="31719">MEGSSVEDINTMEASVVAAGSGKEGAEVYDVMQRKEGSLLRRGRASCCWGSQWLETFVVISQERQRVKKDGKDFLVRKCLLRCYHEQSDEEPYELIDITFSRTRICPGKTSGQEFCFELKLSKHTLMMSAESSEELTAWTESIQTMTENSRSRPAVRPAAKKANLQKSCKDLESDSQNTSPQKQSPSCSSPTSSSEKCSHDEDATRQDESIAVPNAGETIISLSVAPESVQISTETEDETLFARPVPSEGKPGSQSSHDRHSKREGGERQIESLDQVESSEVKYMA</sequence>
<feature type="compositionally biased region" description="Basic and acidic residues" evidence="1">
    <location>
        <begin position="197"/>
        <end position="209"/>
    </location>
</feature>
<reference evidence="3 5" key="1">
    <citation type="journal article" date="2012" name="Nature">
        <title>Algal genomes reveal evolutionary mosaicism and the fate of nucleomorphs.</title>
        <authorList>
            <consortium name="DOE Joint Genome Institute"/>
            <person name="Curtis B.A."/>
            <person name="Tanifuji G."/>
            <person name="Burki F."/>
            <person name="Gruber A."/>
            <person name="Irimia M."/>
            <person name="Maruyama S."/>
            <person name="Arias M.C."/>
            <person name="Ball S.G."/>
            <person name="Gile G.H."/>
            <person name="Hirakawa Y."/>
            <person name="Hopkins J.F."/>
            <person name="Kuo A."/>
            <person name="Rensing S.A."/>
            <person name="Schmutz J."/>
            <person name="Symeonidi A."/>
            <person name="Elias M."/>
            <person name="Eveleigh R.J."/>
            <person name="Herman E.K."/>
            <person name="Klute M.J."/>
            <person name="Nakayama T."/>
            <person name="Obornik M."/>
            <person name="Reyes-Prieto A."/>
            <person name="Armbrust E.V."/>
            <person name="Aves S.J."/>
            <person name="Beiko R.G."/>
            <person name="Coutinho P."/>
            <person name="Dacks J.B."/>
            <person name="Durnford D.G."/>
            <person name="Fast N.M."/>
            <person name="Green B.R."/>
            <person name="Grisdale C.J."/>
            <person name="Hempel F."/>
            <person name="Henrissat B."/>
            <person name="Hoppner M.P."/>
            <person name="Ishida K."/>
            <person name="Kim E."/>
            <person name="Koreny L."/>
            <person name="Kroth P.G."/>
            <person name="Liu Y."/>
            <person name="Malik S.B."/>
            <person name="Maier U.G."/>
            <person name="McRose D."/>
            <person name="Mock T."/>
            <person name="Neilson J.A."/>
            <person name="Onodera N.T."/>
            <person name="Poole A.M."/>
            <person name="Pritham E.J."/>
            <person name="Richards T.A."/>
            <person name="Rocap G."/>
            <person name="Roy S.W."/>
            <person name="Sarai C."/>
            <person name="Schaack S."/>
            <person name="Shirato S."/>
            <person name="Slamovits C.H."/>
            <person name="Spencer D.F."/>
            <person name="Suzuki S."/>
            <person name="Worden A.Z."/>
            <person name="Zauner S."/>
            <person name="Barry K."/>
            <person name="Bell C."/>
            <person name="Bharti A.K."/>
            <person name="Crow J.A."/>
            <person name="Grimwood J."/>
            <person name="Kramer R."/>
            <person name="Lindquist E."/>
            <person name="Lucas S."/>
            <person name="Salamov A."/>
            <person name="McFadden G.I."/>
            <person name="Lane C.E."/>
            <person name="Keeling P.J."/>
            <person name="Gray M.W."/>
            <person name="Grigoriev I.V."/>
            <person name="Archibald J.M."/>
        </authorList>
    </citation>
    <scope>NUCLEOTIDE SEQUENCE</scope>
    <source>
        <strain evidence="3 5">CCMP2712</strain>
    </source>
</reference>
<evidence type="ECO:0000313" key="4">
    <source>
        <dbReference type="EnsemblProtists" id="EKX54739"/>
    </source>
</evidence>
<dbReference type="PROSITE" id="PS50003">
    <property type="entry name" value="PH_DOMAIN"/>
    <property type="match status" value="1"/>
</dbReference>
<evidence type="ECO:0000313" key="5">
    <source>
        <dbReference type="Proteomes" id="UP000011087"/>
    </source>
</evidence>
<dbReference type="InterPro" id="IPR011993">
    <property type="entry name" value="PH-like_dom_sf"/>
</dbReference>
<dbReference type="InterPro" id="IPR001849">
    <property type="entry name" value="PH_domain"/>
</dbReference>
<feature type="domain" description="PH" evidence="2">
    <location>
        <begin position="32"/>
        <end position="148"/>
    </location>
</feature>